<evidence type="ECO:0000256" key="1">
    <source>
        <dbReference type="SAM" id="Phobius"/>
    </source>
</evidence>
<dbReference type="EMBL" id="CAQL01000283">
    <property type="protein sequence ID" value="CCQ55049.1"/>
    <property type="molecule type" value="Genomic_DNA"/>
</dbReference>
<gene>
    <name evidence="2" type="ORF">CWATWH0005_67</name>
</gene>
<organism evidence="2 3">
    <name type="scientific">Crocosphaera watsonii WH 0005</name>
    <dbReference type="NCBI Taxonomy" id="423472"/>
    <lineage>
        <taxon>Bacteria</taxon>
        <taxon>Bacillati</taxon>
        <taxon>Cyanobacteriota</taxon>
        <taxon>Cyanophyceae</taxon>
        <taxon>Oscillatoriophycideae</taxon>
        <taxon>Chroococcales</taxon>
        <taxon>Aphanothecaceae</taxon>
        <taxon>Crocosphaera</taxon>
    </lineage>
</organism>
<reference evidence="2 3" key="1">
    <citation type="submission" date="2013-01" db="EMBL/GenBank/DDBJ databases">
        <authorList>
            <person name="Bench S."/>
        </authorList>
    </citation>
    <scope>NUCLEOTIDE SEQUENCE [LARGE SCALE GENOMIC DNA]</scope>
    <source>
        <strain evidence="2 3">WH 0005</strain>
    </source>
</reference>
<protein>
    <recommendedName>
        <fullName evidence="4">NACHT domain-containing protein</fullName>
    </recommendedName>
</protein>
<evidence type="ECO:0000313" key="3">
    <source>
        <dbReference type="Proteomes" id="UP000017981"/>
    </source>
</evidence>
<dbReference type="Gene3D" id="3.40.50.300">
    <property type="entry name" value="P-loop containing nucleotide triphosphate hydrolases"/>
    <property type="match status" value="1"/>
</dbReference>
<name>T2IQ21_CROWT</name>
<evidence type="ECO:0000313" key="2">
    <source>
        <dbReference type="EMBL" id="CCQ55049.1"/>
    </source>
</evidence>
<keyword evidence="1" id="KW-0472">Membrane</keyword>
<reference evidence="2 3" key="2">
    <citation type="submission" date="2013-09" db="EMBL/GenBank/DDBJ databases">
        <title>Whole genome comparison of six Crocosphaera watsonii strains with differing phenotypes.</title>
        <authorList>
            <person name="Bench S.R."/>
            <person name="Heller P."/>
            <person name="Frank I."/>
            <person name="Arciniega M."/>
            <person name="Shilova I.N."/>
            <person name="Zehr J.P."/>
        </authorList>
    </citation>
    <scope>NUCLEOTIDE SEQUENCE [LARGE SCALE GENOMIC DNA]</scope>
    <source>
        <strain evidence="2 3">WH 0005</strain>
    </source>
</reference>
<dbReference type="SUPFAM" id="SSF52540">
    <property type="entry name" value="P-loop containing nucleoside triphosphate hydrolases"/>
    <property type="match status" value="1"/>
</dbReference>
<keyword evidence="1" id="KW-0812">Transmembrane</keyword>
<feature type="transmembrane region" description="Helical" evidence="1">
    <location>
        <begin position="21"/>
        <end position="45"/>
    </location>
</feature>
<dbReference type="AlphaFoldDB" id="T2IQ21"/>
<accession>T2IQ21</accession>
<sequence length="204" mass="22519">MVAGSGGSSLYFLFTDSIPKAIIAGAIATGTSLLTGFWQGVIGVLQPRSKSLGEQAGKAIEKGLSGFSSQLSNFSELYLESLKTYCYGLEVEGFQDLPGLALKDVFVPLNVYSKEGIIEQGFKEIWDFLPSQQAENLPHRRIIVIADPGFGKTTLMRHLAYAYSTGNYRNTKYFIPILLRFRDIYSFILLMNSESESESNCSPQ</sequence>
<dbReference type="Proteomes" id="UP000017981">
    <property type="component" value="Unassembled WGS sequence"/>
</dbReference>
<comment type="caution">
    <text evidence="2">The sequence shown here is derived from an EMBL/GenBank/DDBJ whole genome shotgun (WGS) entry which is preliminary data.</text>
</comment>
<dbReference type="InterPro" id="IPR027417">
    <property type="entry name" value="P-loop_NTPase"/>
</dbReference>
<proteinExistence type="predicted"/>
<evidence type="ECO:0008006" key="4">
    <source>
        <dbReference type="Google" id="ProtNLM"/>
    </source>
</evidence>
<keyword evidence="1" id="KW-1133">Transmembrane helix</keyword>